<dbReference type="CDD" id="cd00086">
    <property type="entry name" value="homeodomain"/>
    <property type="match status" value="1"/>
</dbReference>
<feature type="region of interest" description="Disordered" evidence="6">
    <location>
        <begin position="1"/>
        <end position="53"/>
    </location>
</feature>
<feature type="compositionally biased region" description="Low complexity" evidence="6">
    <location>
        <begin position="27"/>
        <end position="49"/>
    </location>
</feature>
<reference evidence="8" key="1">
    <citation type="submission" date="2022-11" db="EMBL/GenBank/DDBJ databases">
        <title>Centuries of genome instability and evolution in soft-shell clam transmissible cancer (bioRxiv).</title>
        <authorList>
            <person name="Hart S.F.M."/>
            <person name="Yonemitsu M.A."/>
            <person name="Giersch R.M."/>
            <person name="Beal B.F."/>
            <person name="Arriagada G."/>
            <person name="Davis B.W."/>
            <person name="Ostrander E.A."/>
            <person name="Goff S.P."/>
            <person name="Metzger M.J."/>
        </authorList>
    </citation>
    <scope>NUCLEOTIDE SEQUENCE</scope>
    <source>
        <strain evidence="8">MELC-2E11</strain>
        <tissue evidence="8">Siphon/mantle</tissue>
    </source>
</reference>
<sequence>MKGAFSIDSLLAKKTDTRHPSPPPTSSPLISPHTVTSSNGSSNPSTPSPEMRLSPETVQHKHHMLKNGLIPRPGLLSPHQQMLLQSNPLALQGLLQAQYLNALNGHAHQSAHTHGGHGTHGTHGIHGHPAQHQHGGHSIPPSHLPNSSAFHSPGEHAFKMAAHLHGGHGQSPHVPSYLNDWMSRGGMLMSRMMDYTAQAQNSLMGKTRRPRTAFTSQQLLELERQFKMNKYLSRPKRFEVATTLMLTETQVKIWFQNRRMKWKRSKKSFPTNQKPADNQSDPSVAQDDAGLDLSETEMADMENDSDIDISDDQDVDIERSDDNIEHVNEIS</sequence>
<dbReference type="SMART" id="SM00389">
    <property type="entry name" value="HOX"/>
    <property type="match status" value="1"/>
</dbReference>
<evidence type="ECO:0000256" key="1">
    <source>
        <dbReference type="ARBA" id="ARBA00023125"/>
    </source>
</evidence>
<protein>
    <submittedName>
        <fullName evidence="8">MNX1-like protein</fullName>
    </submittedName>
</protein>
<evidence type="ECO:0000259" key="7">
    <source>
        <dbReference type="PROSITE" id="PS50071"/>
    </source>
</evidence>
<accession>A0ABY7E3T8</accession>
<dbReference type="InterPro" id="IPR017970">
    <property type="entry name" value="Homeobox_CS"/>
</dbReference>
<dbReference type="PANTHER" id="PTHR24335:SF4">
    <property type="entry name" value="EXTRA-EXTRA"/>
    <property type="match status" value="1"/>
</dbReference>
<evidence type="ECO:0000256" key="4">
    <source>
        <dbReference type="PROSITE-ProRule" id="PRU00108"/>
    </source>
</evidence>
<keyword evidence="9" id="KW-1185">Reference proteome</keyword>
<feature type="DNA-binding region" description="Homeobox" evidence="4">
    <location>
        <begin position="207"/>
        <end position="266"/>
    </location>
</feature>
<dbReference type="PRINTS" id="PR00024">
    <property type="entry name" value="HOMEOBOX"/>
</dbReference>
<gene>
    <name evidence="8" type="ORF">MAR_019884</name>
</gene>
<comment type="subcellular location">
    <subcellularLocation>
        <location evidence="4 5">Nucleus</location>
    </subcellularLocation>
</comment>
<dbReference type="SUPFAM" id="SSF46689">
    <property type="entry name" value="Homeodomain-like"/>
    <property type="match status" value="1"/>
</dbReference>
<feature type="region of interest" description="Disordered" evidence="6">
    <location>
        <begin position="264"/>
        <end position="331"/>
    </location>
</feature>
<feature type="compositionally biased region" description="Acidic residues" evidence="6">
    <location>
        <begin position="294"/>
        <end position="315"/>
    </location>
</feature>
<feature type="compositionally biased region" description="Basic residues" evidence="6">
    <location>
        <begin position="123"/>
        <end position="135"/>
    </location>
</feature>
<dbReference type="PANTHER" id="PTHR24335">
    <property type="entry name" value="MOTOR NEURON AND PANCREAS HOMEOBOX PROTEIN"/>
    <property type="match status" value="1"/>
</dbReference>
<feature type="compositionally biased region" description="Polar residues" evidence="6">
    <location>
        <begin position="268"/>
        <end position="283"/>
    </location>
</feature>
<evidence type="ECO:0000256" key="6">
    <source>
        <dbReference type="SAM" id="MobiDB-lite"/>
    </source>
</evidence>
<dbReference type="InterPro" id="IPR042768">
    <property type="entry name" value="MNX1/Ceh-12"/>
</dbReference>
<keyword evidence="1 4" id="KW-0238">DNA-binding</keyword>
<evidence type="ECO:0000313" key="9">
    <source>
        <dbReference type="Proteomes" id="UP001164746"/>
    </source>
</evidence>
<evidence type="ECO:0000256" key="3">
    <source>
        <dbReference type="ARBA" id="ARBA00023242"/>
    </source>
</evidence>
<dbReference type="InterPro" id="IPR020479">
    <property type="entry name" value="HD_metazoa"/>
</dbReference>
<dbReference type="PROSITE" id="PS00027">
    <property type="entry name" value="HOMEOBOX_1"/>
    <property type="match status" value="1"/>
</dbReference>
<evidence type="ECO:0000313" key="8">
    <source>
        <dbReference type="EMBL" id="WAR04515.1"/>
    </source>
</evidence>
<feature type="domain" description="Homeobox" evidence="7">
    <location>
        <begin position="205"/>
        <end position="265"/>
    </location>
</feature>
<feature type="region of interest" description="Disordered" evidence="6">
    <location>
        <begin position="107"/>
        <end position="149"/>
    </location>
</feature>
<organism evidence="8 9">
    <name type="scientific">Mya arenaria</name>
    <name type="common">Soft-shell clam</name>
    <dbReference type="NCBI Taxonomy" id="6604"/>
    <lineage>
        <taxon>Eukaryota</taxon>
        <taxon>Metazoa</taxon>
        <taxon>Spiralia</taxon>
        <taxon>Lophotrochozoa</taxon>
        <taxon>Mollusca</taxon>
        <taxon>Bivalvia</taxon>
        <taxon>Autobranchia</taxon>
        <taxon>Heteroconchia</taxon>
        <taxon>Euheterodonta</taxon>
        <taxon>Imparidentia</taxon>
        <taxon>Neoheterodontei</taxon>
        <taxon>Myida</taxon>
        <taxon>Myoidea</taxon>
        <taxon>Myidae</taxon>
        <taxon>Mya</taxon>
    </lineage>
</organism>
<name>A0ABY7E3T8_MYAAR</name>
<proteinExistence type="predicted"/>
<feature type="compositionally biased region" description="Basic and acidic residues" evidence="6">
    <location>
        <begin position="316"/>
        <end position="331"/>
    </location>
</feature>
<dbReference type="Gene3D" id="1.10.10.60">
    <property type="entry name" value="Homeodomain-like"/>
    <property type="match status" value="1"/>
</dbReference>
<keyword evidence="2 4" id="KW-0371">Homeobox</keyword>
<dbReference type="EMBL" id="CP111016">
    <property type="protein sequence ID" value="WAR04515.1"/>
    <property type="molecule type" value="Genomic_DNA"/>
</dbReference>
<dbReference type="InterPro" id="IPR001356">
    <property type="entry name" value="HD"/>
</dbReference>
<dbReference type="Pfam" id="PF00046">
    <property type="entry name" value="Homeodomain"/>
    <property type="match status" value="1"/>
</dbReference>
<keyword evidence="3 4" id="KW-0539">Nucleus</keyword>
<evidence type="ECO:0000256" key="2">
    <source>
        <dbReference type="ARBA" id="ARBA00023155"/>
    </source>
</evidence>
<dbReference type="PROSITE" id="PS50071">
    <property type="entry name" value="HOMEOBOX_2"/>
    <property type="match status" value="1"/>
</dbReference>
<dbReference type="InterPro" id="IPR009057">
    <property type="entry name" value="Homeodomain-like_sf"/>
</dbReference>
<dbReference type="Proteomes" id="UP001164746">
    <property type="component" value="Chromosome 5"/>
</dbReference>
<evidence type="ECO:0000256" key="5">
    <source>
        <dbReference type="RuleBase" id="RU000682"/>
    </source>
</evidence>